<evidence type="ECO:0000256" key="2">
    <source>
        <dbReference type="ARBA" id="ARBA00022737"/>
    </source>
</evidence>
<dbReference type="PRINTS" id="PR00196">
    <property type="entry name" value="ANNEXIN"/>
</dbReference>
<dbReference type="GO" id="GO:0012506">
    <property type="term" value="C:vesicle membrane"/>
    <property type="evidence" value="ECO:0007669"/>
    <property type="project" value="TreeGrafter"/>
</dbReference>
<evidence type="ECO:0000256" key="1">
    <source>
        <dbReference type="ARBA" id="ARBA00007831"/>
    </source>
</evidence>
<dbReference type="VEuPathDB" id="VectorBase:SCAU009926"/>
<dbReference type="GO" id="GO:0001786">
    <property type="term" value="F:phosphatidylserine binding"/>
    <property type="evidence" value="ECO:0007669"/>
    <property type="project" value="TreeGrafter"/>
</dbReference>
<evidence type="ECO:0000256" key="3">
    <source>
        <dbReference type="ARBA" id="ARBA00022837"/>
    </source>
</evidence>
<keyword evidence="3 6" id="KW-0106">Calcium</keyword>
<proteinExistence type="inferred from homology"/>
<dbReference type="EnsemblMetazoa" id="SCAU009926-RA">
    <property type="protein sequence ID" value="SCAU009926-PA"/>
    <property type="gene ID" value="SCAU009926"/>
</dbReference>
<dbReference type="STRING" id="35570.A0A1I8PPJ1"/>
<accession>A0A1I8PPJ1</accession>
<dbReference type="Gene3D" id="1.10.220.10">
    <property type="entry name" value="Annexin"/>
    <property type="match status" value="3"/>
</dbReference>
<dbReference type="GO" id="GO:0005634">
    <property type="term" value="C:nucleus"/>
    <property type="evidence" value="ECO:0007669"/>
    <property type="project" value="TreeGrafter"/>
</dbReference>
<dbReference type="InterPro" id="IPR001464">
    <property type="entry name" value="Annexin"/>
</dbReference>
<dbReference type="FunFam" id="1.10.220.10:FF:000010">
    <property type="entry name" value="Annexin"/>
    <property type="match status" value="1"/>
</dbReference>
<dbReference type="PANTHER" id="PTHR10502">
    <property type="entry name" value="ANNEXIN"/>
    <property type="match status" value="1"/>
</dbReference>
<dbReference type="SMART" id="SM00335">
    <property type="entry name" value="ANX"/>
    <property type="match status" value="3"/>
</dbReference>
<reference evidence="7" key="1">
    <citation type="submission" date="2020-05" db="UniProtKB">
        <authorList>
            <consortium name="EnsemblMetazoa"/>
        </authorList>
    </citation>
    <scope>IDENTIFICATION</scope>
    <source>
        <strain evidence="7">USDA</strain>
    </source>
</reference>
<dbReference type="InterPro" id="IPR037104">
    <property type="entry name" value="Annexin_sf"/>
</dbReference>
<organism evidence="7 8">
    <name type="scientific">Stomoxys calcitrans</name>
    <name type="common">Stable fly</name>
    <name type="synonym">Conops calcitrans</name>
    <dbReference type="NCBI Taxonomy" id="35570"/>
    <lineage>
        <taxon>Eukaryota</taxon>
        <taxon>Metazoa</taxon>
        <taxon>Ecdysozoa</taxon>
        <taxon>Arthropoda</taxon>
        <taxon>Hexapoda</taxon>
        <taxon>Insecta</taxon>
        <taxon>Pterygota</taxon>
        <taxon>Neoptera</taxon>
        <taxon>Endopterygota</taxon>
        <taxon>Diptera</taxon>
        <taxon>Brachycera</taxon>
        <taxon>Muscomorpha</taxon>
        <taxon>Muscoidea</taxon>
        <taxon>Muscidae</taxon>
        <taxon>Stomoxys</taxon>
    </lineage>
</organism>
<dbReference type="Pfam" id="PF00191">
    <property type="entry name" value="Annexin"/>
    <property type="match status" value="3"/>
</dbReference>
<dbReference type="PROSITE" id="PS51897">
    <property type="entry name" value="ANNEXIN_2"/>
    <property type="match status" value="3"/>
</dbReference>
<evidence type="ECO:0000256" key="4">
    <source>
        <dbReference type="ARBA" id="ARBA00023216"/>
    </source>
</evidence>
<dbReference type="GO" id="GO:0005544">
    <property type="term" value="F:calcium-dependent phospholipid binding"/>
    <property type="evidence" value="ECO:0007669"/>
    <property type="project" value="UniProtKB-KW"/>
</dbReference>
<name>A0A1I8PPJ1_STOCA</name>
<dbReference type="InterPro" id="IPR018502">
    <property type="entry name" value="Annexin_repeat"/>
</dbReference>
<evidence type="ECO:0000256" key="5">
    <source>
        <dbReference type="ARBA" id="ARBA00023302"/>
    </source>
</evidence>
<comment type="similarity">
    <text evidence="1 6">Belongs to the annexin family.</text>
</comment>
<keyword evidence="8" id="KW-1185">Reference proteome</keyword>
<dbReference type="GO" id="GO:0005886">
    <property type="term" value="C:plasma membrane"/>
    <property type="evidence" value="ECO:0007669"/>
    <property type="project" value="TreeGrafter"/>
</dbReference>
<dbReference type="SUPFAM" id="SSF47874">
    <property type="entry name" value="Annexin"/>
    <property type="match status" value="1"/>
</dbReference>
<evidence type="ECO:0000313" key="8">
    <source>
        <dbReference type="Proteomes" id="UP000095300"/>
    </source>
</evidence>
<gene>
    <name evidence="7" type="primary">106095758</name>
</gene>
<dbReference type="InterPro" id="IPR018252">
    <property type="entry name" value="Annexin_repeat_CS"/>
</dbReference>
<dbReference type="FunFam" id="1.10.220.10:FF:000002">
    <property type="entry name" value="Annexin"/>
    <property type="match status" value="1"/>
</dbReference>
<dbReference type="GO" id="GO:0005509">
    <property type="term" value="F:calcium ion binding"/>
    <property type="evidence" value="ECO:0007669"/>
    <property type="project" value="InterPro"/>
</dbReference>
<keyword evidence="4 6" id="KW-0041">Annexin</keyword>
<protein>
    <recommendedName>
        <fullName evidence="6">Annexin</fullName>
    </recommendedName>
</protein>
<sequence length="351" mass="39135">MDYDPIPTVVPAEPLDVEADTTNLRAAMKGFGTDEQTIIDIITARSNAQRQLIKENFLREYGRDLIDDLKSELGGKFEDAIIALMMPPVKYLCTQLHRAMAGMGTNESTLVEILCTKSNEEMVEIVKCYEDMYDRPLAEHMCSETSGHFRRLLTLIVTGVRDPVGAVDAQKAVEQAQQLYSAGEAKLGTDEEVFNRILAHGSFAQLRLVFDDYKQLSGQTIEQAIKHEMSGELHEAMMAIVPYLDSIETKGVLGYSVHRADKLRRGGGSALYVRNYLNTQLCTKSNPGGPVEYVFVEVSAADTKLLVGCVYRLNNRTDTKIFSLSLNLSLLLTQTLWLLGTSTLTFYRTRA</sequence>
<dbReference type="OrthoDB" id="37886at2759"/>
<dbReference type="GO" id="GO:0005737">
    <property type="term" value="C:cytoplasm"/>
    <property type="evidence" value="ECO:0007669"/>
    <property type="project" value="TreeGrafter"/>
</dbReference>
<dbReference type="Proteomes" id="UP000095300">
    <property type="component" value="Unassembled WGS sequence"/>
</dbReference>
<dbReference type="PROSITE" id="PS00223">
    <property type="entry name" value="ANNEXIN_1"/>
    <property type="match status" value="1"/>
</dbReference>
<dbReference type="PANTHER" id="PTHR10502:SF177">
    <property type="entry name" value="ANNEXIN B10"/>
    <property type="match status" value="1"/>
</dbReference>
<dbReference type="FunFam" id="1.10.220.10:FF:000004">
    <property type="entry name" value="Annexin"/>
    <property type="match status" value="1"/>
</dbReference>
<evidence type="ECO:0000313" key="7">
    <source>
        <dbReference type="EnsemblMetazoa" id="SCAU009926-PA"/>
    </source>
</evidence>
<evidence type="ECO:0000256" key="6">
    <source>
        <dbReference type="RuleBase" id="RU003540"/>
    </source>
</evidence>
<comment type="domain">
    <text evidence="6">A pair of annexin repeats may form one binding site for calcium and phospholipid.</text>
</comment>
<dbReference type="AlphaFoldDB" id="A0A1I8PPJ1"/>
<keyword evidence="2 6" id="KW-0677">Repeat</keyword>
<keyword evidence="5 6" id="KW-0111">Calcium/phospholipid-binding</keyword>